<keyword evidence="5" id="KW-1185">Reference proteome</keyword>
<sequence>MASSTPPPPPNPTLKGHKLLLVLPQVLESTPEAFLKSLFPDLQVDLHIQPWEGEEISSTPTPTEIWKDVTILLTTNILPTLEQTPNLQYVQLVSAGAGLVVNSPLFLDTDIAFCSANGTHGPQIAEWVVSTYLVFEHRIHRYLEFQREGKWGKISGLVNDAVGRRVGILGYGAIGRQTARVCRALGMEVYAYTNHPRLTPESRRDTTYAPEGLGDPDGTLPSKWFSGQSKQELHDFLGSDLDLLVISTPLTEKTRHLISKPEFDILGKKKTFVSNIGRGPIIDTDALVEALESDVIRGAALDVTDPEPLPEGHPLWTTKNVILTPHVSGNSSAYEKRLFDILVGNLKLFAQGKELRNQISRKDGY</sequence>
<organism evidence="4 5">
    <name type="scientific">Cladobotryum mycophilum</name>
    <dbReference type="NCBI Taxonomy" id="491253"/>
    <lineage>
        <taxon>Eukaryota</taxon>
        <taxon>Fungi</taxon>
        <taxon>Dikarya</taxon>
        <taxon>Ascomycota</taxon>
        <taxon>Pezizomycotina</taxon>
        <taxon>Sordariomycetes</taxon>
        <taxon>Hypocreomycetidae</taxon>
        <taxon>Hypocreales</taxon>
        <taxon>Hypocreaceae</taxon>
        <taxon>Cladobotryum</taxon>
    </lineage>
</organism>
<reference evidence="4 5" key="1">
    <citation type="submission" date="2024-01" db="EMBL/GenBank/DDBJ databases">
        <title>Complete genome of Cladobotryum mycophilum ATHUM6906.</title>
        <authorList>
            <person name="Christinaki A.C."/>
            <person name="Myridakis A.I."/>
            <person name="Kouvelis V.N."/>
        </authorList>
    </citation>
    <scope>NUCLEOTIDE SEQUENCE [LARGE SCALE GENOMIC DNA]</scope>
    <source>
        <strain evidence="4 5">ATHUM6906</strain>
    </source>
</reference>
<dbReference type="SUPFAM" id="SSF51735">
    <property type="entry name" value="NAD(P)-binding Rossmann-fold domains"/>
    <property type="match status" value="1"/>
</dbReference>
<dbReference type="Gene3D" id="3.40.50.720">
    <property type="entry name" value="NAD(P)-binding Rossmann-like Domain"/>
    <property type="match status" value="2"/>
</dbReference>
<protein>
    <submittedName>
        <fullName evidence="4">D-2-hydroxyacid dehydrogenase</fullName>
    </submittedName>
</protein>
<dbReference type="PROSITE" id="PS00065">
    <property type="entry name" value="D_2_HYDROXYACID_DH_1"/>
    <property type="match status" value="1"/>
</dbReference>
<keyword evidence="2" id="KW-0520">NAD</keyword>
<feature type="domain" description="D-isomer specific 2-hydroxyacid dehydrogenase NAD-binding" evidence="3">
    <location>
        <begin position="231"/>
        <end position="328"/>
    </location>
</feature>
<dbReference type="InterPro" id="IPR006140">
    <property type="entry name" value="D-isomer_DH_NAD-bd"/>
</dbReference>
<dbReference type="SUPFAM" id="SSF52283">
    <property type="entry name" value="Formate/glycerate dehydrogenase catalytic domain-like"/>
    <property type="match status" value="1"/>
</dbReference>
<name>A0ABR0SXR4_9HYPO</name>
<evidence type="ECO:0000313" key="4">
    <source>
        <dbReference type="EMBL" id="KAK5996516.1"/>
    </source>
</evidence>
<evidence type="ECO:0000313" key="5">
    <source>
        <dbReference type="Proteomes" id="UP001338125"/>
    </source>
</evidence>
<dbReference type="EMBL" id="JAVFKD010000002">
    <property type="protein sequence ID" value="KAK5996516.1"/>
    <property type="molecule type" value="Genomic_DNA"/>
</dbReference>
<evidence type="ECO:0000256" key="2">
    <source>
        <dbReference type="ARBA" id="ARBA00023027"/>
    </source>
</evidence>
<evidence type="ECO:0000256" key="1">
    <source>
        <dbReference type="ARBA" id="ARBA00023002"/>
    </source>
</evidence>
<comment type="caution">
    <text evidence="4">The sequence shown here is derived from an EMBL/GenBank/DDBJ whole genome shotgun (WGS) entry which is preliminary data.</text>
</comment>
<proteinExistence type="predicted"/>
<gene>
    <name evidence="4" type="ORF">PT974_01851</name>
</gene>
<feature type="domain" description="D-isomer specific 2-hydroxyacid dehydrogenase NAD-binding" evidence="3">
    <location>
        <begin position="133"/>
        <end position="199"/>
    </location>
</feature>
<keyword evidence="1" id="KW-0560">Oxidoreductase</keyword>
<accession>A0ABR0SXR4</accession>
<dbReference type="Proteomes" id="UP001338125">
    <property type="component" value="Unassembled WGS sequence"/>
</dbReference>
<dbReference type="CDD" id="cd12163">
    <property type="entry name" value="2-Hacid_dh_5"/>
    <property type="match status" value="1"/>
</dbReference>
<dbReference type="Pfam" id="PF02826">
    <property type="entry name" value="2-Hacid_dh_C"/>
    <property type="match status" value="2"/>
</dbReference>
<dbReference type="PANTHER" id="PTHR43333">
    <property type="entry name" value="2-HACID_DH_C DOMAIN-CONTAINING PROTEIN"/>
    <property type="match status" value="1"/>
</dbReference>
<evidence type="ECO:0000259" key="3">
    <source>
        <dbReference type="Pfam" id="PF02826"/>
    </source>
</evidence>
<dbReference type="InterPro" id="IPR029752">
    <property type="entry name" value="D-isomer_DH_CS1"/>
</dbReference>
<dbReference type="PANTHER" id="PTHR43333:SF1">
    <property type="entry name" value="D-ISOMER SPECIFIC 2-HYDROXYACID DEHYDROGENASE NAD-BINDING DOMAIN-CONTAINING PROTEIN"/>
    <property type="match status" value="1"/>
</dbReference>
<dbReference type="InterPro" id="IPR036291">
    <property type="entry name" value="NAD(P)-bd_dom_sf"/>
</dbReference>